<name>A0ABW0GQS4_9MICO</name>
<dbReference type="EMBL" id="JBHSLD010000014">
    <property type="protein sequence ID" value="MFC5382004.1"/>
    <property type="molecule type" value="Genomic_DNA"/>
</dbReference>
<gene>
    <name evidence="3" type="ORF">ACFPJ6_14600</name>
</gene>
<feature type="domain" description="DUF8129" evidence="2">
    <location>
        <begin position="14"/>
        <end position="57"/>
    </location>
</feature>
<feature type="region of interest" description="Disordered" evidence="1">
    <location>
        <begin position="54"/>
        <end position="114"/>
    </location>
</feature>
<organism evidence="3 4">
    <name type="scientific">Aquipuribacter nitratireducens</name>
    <dbReference type="NCBI Taxonomy" id="650104"/>
    <lineage>
        <taxon>Bacteria</taxon>
        <taxon>Bacillati</taxon>
        <taxon>Actinomycetota</taxon>
        <taxon>Actinomycetes</taxon>
        <taxon>Micrococcales</taxon>
        <taxon>Intrasporangiaceae</taxon>
        <taxon>Aquipuribacter</taxon>
    </lineage>
</organism>
<proteinExistence type="predicted"/>
<evidence type="ECO:0000256" key="1">
    <source>
        <dbReference type="SAM" id="MobiDB-lite"/>
    </source>
</evidence>
<dbReference type="Proteomes" id="UP001596122">
    <property type="component" value="Unassembled WGS sequence"/>
</dbReference>
<dbReference type="InterPro" id="IPR058442">
    <property type="entry name" value="DUF8129"/>
</dbReference>
<reference evidence="4" key="1">
    <citation type="journal article" date="2019" name="Int. J. Syst. Evol. Microbiol.">
        <title>The Global Catalogue of Microorganisms (GCM) 10K type strain sequencing project: providing services to taxonomists for standard genome sequencing and annotation.</title>
        <authorList>
            <consortium name="The Broad Institute Genomics Platform"/>
            <consortium name="The Broad Institute Genome Sequencing Center for Infectious Disease"/>
            <person name="Wu L."/>
            <person name="Ma J."/>
        </authorList>
    </citation>
    <scope>NUCLEOTIDE SEQUENCE [LARGE SCALE GENOMIC DNA]</scope>
    <source>
        <strain evidence="4">CCUG 43114</strain>
    </source>
</reference>
<dbReference type="RefSeq" id="WP_340269944.1">
    <property type="nucleotide sequence ID" value="NZ_JBBEOG010000005.1"/>
</dbReference>
<evidence type="ECO:0000259" key="2">
    <source>
        <dbReference type="Pfam" id="PF26450"/>
    </source>
</evidence>
<comment type="caution">
    <text evidence="3">The sequence shown here is derived from an EMBL/GenBank/DDBJ whole genome shotgun (WGS) entry which is preliminary data.</text>
</comment>
<keyword evidence="4" id="KW-1185">Reference proteome</keyword>
<evidence type="ECO:0000313" key="3">
    <source>
        <dbReference type="EMBL" id="MFC5382004.1"/>
    </source>
</evidence>
<accession>A0ABW0GQS4</accession>
<evidence type="ECO:0000313" key="4">
    <source>
        <dbReference type="Proteomes" id="UP001596122"/>
    </source>
</evidence>
<dbReference type="Pfam" id="PF26450">
    <property type="entry name" value="DUF8129"/>
    <property type="match status" value="1"/>
</dbReference>
<sequence length="114" mass="12282">MPDLAIPDIDQLGPQQLEHRVRSLEPEEIDALVEHEEAHGNRLPVLTVLRGRLQQLADGAEPTDPDPTSRTAPADTPRPEAAGSPVSDDTQAEPSPPDPHGGPGRRQPATRRTT</sequence>
<protein>
    <recommendedName>
        <fullName evidence="2">DUF8129 domain-containing protein</fullName>
    </recommendedName>
</protein>